<dbReference type="InterPro" id="IPR036614">
    <property type="entry name" value="RusA-like_sf"/>
</dbReference>
<accession>A0A6J5LVB3</accession>
<evidence type="ECO:0000313" key="1">
    <source>
        <dbReference type="EMBL" id="CAB4136880.1"/>
    </source>
</evidence>
<dbReference type="GO" id="GO:0006281">
    <property type="term" value="P:DNA repair"/>
    <property type="evidence" value="ECO:0007669"/>
    <property type="project" value="InterPro"/>
</dbReference>
<protein>
    <submittedName>
        <fullName evidence="1">Uncharacterized protein</fullName>
    </submittedName>
</protein>
<proteinExistence type="predicted"/>
<gene>
    <name evidence="1" type="ORF">UFOVP314_19</name>
</gene>
<dbReference type="SUPFAM" id="SSF103084">
    <property type="entry name" value="Holliday junction resolvase RusA"/>
    <property type="match status" value="1"/>
</dbReference>
<dbReference type="GO" id="GO:0000287">
    <property type="term" value="F:magnesium ion binding"/>
    <property type="evidence" value="ECO:0007669"/>
    <property type="project" value="InterPro"/>
</dbReference>
<dbReference type="EMBL" id="LR796326">
    <property type="protein sequence ID" value="CAB4136880.1"/>
    <property type="molecule type" value="Genomic_DNA"/>
</dbReference>
<sequence>MTAIPARQWVFSFPAPTRLLNMNERLHWRTERARAKAWRTTARIHVPTTWGVMPAALVHVALPVLGTRRRDPHNYFPTVKHIVDGIVDAALWRDDTPEYVTTVEPTLVPYRPTDLHRPVVVTITERGDQ</sequence>
<name>A0A6J5LVB3_9CAUD</name>
<reference evidence="1" key="1">
    <citation type="submission" date="2020-04" db="EMBL/GenBank/DDBJ databases">
        <authorList>
            <person name="Chiriac C."/>
            <person name="Salcher M."/>
            <person name="Ghai R."/>
            <person name="Kavagutti S V."/>
        </authorList>
    </citation>
    <scope>NUCLEOTIDE SEQUENCE</scope>
</reference>
<dbReference type="Gene3D" id="3.30.1330.70">
    <property type="entry name" value="Holliday junction resolvase RusA"/>
    <property type="match status" value="1"/>
</dbReference>
<organism evidence="1">
    <name type="scientific">uncultured Caudovirales phage</name>
    <dbReference type="NCBI Taxonomy" id="2100421"/>
    <lineage>
        <taxon>Viruses</taxon>
        <taxon>Duplodnaviria</taxon>
        <taxon>Heunggongvirae</taxon>
        <taxon>Uroviricota</taxon>
        <taxon>Caudoviricetes</taxon>
        <taxon>Peduoviridae</taxon>
        <taxon>Maltschvirus</taxon>
        <taxon>Maltschvirus maltsch</taxon>
    </lineage>
</organism>
<dbReference type="GO" id="GO:0006310">
    <property type="term" value="P:DNA recombination"/>
    <property type="evidence" value="ECO:0007669"/>
    <property type="project" value="InterPro"/>
</dbReference>